<sequence>MSAPLLGPEPESLSGVSARLALLDDPQEWSFFGQPASGQALTDSTPPDEVGPWASQVVLEGMHCAACALTIEQALRSVPGVSDAQVNAATRRARVVWQPGLVRPSTWISAVEAAGYHALPARDAFNAELRQREQRRALWRMGVAGFCMMQVMMYAWPAYVSGPGDLSEDMAQLLRWASWVLTLPVMVFACSPFFASAWRDVRQRRISMDLPVALGMAVTFVVSTGATFDPAGVLGHEVYFDSLTMFVFFLLTGRWFELRLRDRTAGALEALMNRMPDSVERRTARGDFERVAVRRLVLGDVVRVLPGEGFPADGQVIEGQTQVDEALLTGESSPVWHGVGSQVTAGSHNLTAAVLMSVQRLGAETRFAEIVALMERASLDKPRLAILADRWARPFLVSVLVAAALSAAYWWSVDPGRALMVAVAVLIVTCPCALSLATPAAMLAAAGALARQGVLVRNLQGLEALAAVDRVVFDKTGTLTRDGMAVQGLQRRDGVSADEVWAAARALAAHSLHPVSRALLQAAPAVPERVLAAVHEVPGQGLEGLWQVPGQPDRTLRLGSARWCGLGDASSQAAAQVHLAEDGVWLASFELQEDVRPDAQAAIQQLHGLGLQVSLLSGDRQAAAQRVASALGIDEALGDCTPADKLKHLREAQQAGHQVAMVGDGLNDGPVLAGAHVSFAFGNAVPLARSRSDLVVMGGQLARIPESIALARRTLKVVRQNLIWAAGYNAVCVPLAVVGWLPAWLAGLGMALSSLLVVLNAARLSLTHFSSRSL</sequence>
<evidence type="ECO:0000256" key="6">
    <source>
        <dbReference type="ARBA" id="ARBA00022692"/>
    </source>
</evidence>
<evidence type="ECO:0000256" key="2">
    <source>
        <dbReference type="ARBA" id="ARBA00006024"/>
    </source>
</evidence>
<dbReference type="PANTHER" id="PTHR43520:SF5">
    <property type="entry name" value="CATION-TRANSPORTING P-TYPE ATPASE-RELATED"/>
    <property type="match status" value="1"/>
</dbReference>
<reference evidence="17 18" key="1">
    <citation type="submission" date="2023-02" db="EMBL/GenBank/DDBJ databases">
        <title>Bacterial whole genomic sequence of Curvibacter sp. HBC61.</title>
        <authorList>
            <person name="Le V."/>
            <person name="Ko S.-R."/>
            <person name="Ahn C.-Y."/>
            <person name="Oh H.-M."/>
        </authorList>
    </citation>
    <scope>NUCLEOTIDE SEQUENCE [LARGE SCALE GENOMIC DNA]</scope>
    <source>
        <strain evidence="17 18">HBC61</strain>
    </source>
</reference>
<evidence type="ECO:0000256" key="12">
    <source>
        <dbReference type="ARBA" id="ARBA00022989"/>
    </source>
</evidence>
<comment type="similarity">
    <text evidence="2 15">Belongs to the cation transport ATPase (P-type) (TC 3.A.3) family. Type IB subfamily.</text>
</comment>
<protein>
    <submittedName>
        <fullName evidence="17">Cation-translocating P-type ATPase</fullName>
    </submittedName>
</protein>
<dbReference type="NCBIfam" id="TIGR01511">
    <property type="entry name" value="ATPase-IB1_Cu"/>
    <property type="match status" value="1"/>
</dbReference>
<name>A0ABT5MXR9_9BURK</name>
<evidence type="ECO:0000259" key="16">
    <source>
        <dbReference type="PROSITE" id="PS50846"/>
    </source>
</evidence>
<dbReference type="SUPFAM" id="SSF55008">
    <property type="entry name" value="HMA, heavy metal-associated domain"/>
    <property type="match status" value="1"/>
</dbReference>
<dbReference type="InterPro" id="IPR036163">
    <property type="entry name" value="HMA_dom_sf"/>
</dbReference>
<dbReference type="InterPro" id="IPR059000">
    <property type="entry name" value="ATPase_P-type_domA"/>
</dbReference>
<dbReference type="PROSITE" id="PS00154">
    <property type="entry name" value="ATPASE_E1_E2"/>
    <property type="match status" value="1"/>
</dbReference>
<dbReference type="Pfam" id="PF00702">
    <property type="entry name" value="Hydrolase"/>
    <property type="match status" value="1"/>
</dbReference>
<keyword evidence="7 15" id="KW-0479">Metal-binding</keyword>
<evidence type="ECO:0000256" key="5">
    <source>
        <dbReference type="ARBA" id="ARBA00022553"/>
    </source>
</evidence>
<dbReference type="Pfam" id="PF00122">
    <property type="entry name" value="E1-E2_ATPase"/>
    <property type="match status" value="1"/>
</dbReference>
<dbReference type="InterPro" id="IPR008250">
    <property type="entry name" value="ATPase_P-typ_transduc_dom_A_sf"/>
</dbReference>
<evidence type="ECO:0000256" key="3">
    <source>
        <dbReference type="ARBA" id="ARBA00022448"/>
    </source>
</evidence>
<accession>A0ABT5MXR9</accession>
<dbReference type="SUPFAM" id="SSF81653">
    <property type="entry name" value="Calcium ATPase, transduction domain A"/>
    <property type="match status" value="1"/>
</dbReference>
<feature type="transmembrane region" description="Helical" evidence="15">
    <location>
        <begin position="391"/>
        <end position="412"/>
    </location>
</feature>
<dbReference type="Gene3D" id="3.40.1110.10">
    <property type="entry name" value="Calcium-transporting ATPase, cytoplasmic domain N"/>
    <property type="match status" value="1"/>
</dbReference>
<comment type="caution">
    <text evidence="17">The sequence shown here is derived from an EMBL/GenBank/DDBJ whole genome shotgun (WGS) entry which is preliminary data.</text>
</comment>
<feature type="transmembrane region" description="Helical" evidence="15">
    <location>
        <begin position="722"/>
        <end position="741"/>
    </location>
</feature>
<evidence type="ECO:0000313" key="17">
    <source>
        <dbReference type="EMBL" id="MDD0838795.1"/>
    </source>
</evidence>
<keyword evidence="13" id="KW-0406">Ion transport</keyword>
<dbReference type="InterPro" id="IPR018303">
    <property type="entry name" value="ATPase_P-typ_P_site"/>
</dbReference>
<dbReference type="CDD" id="cd02079">
    <property type="entry name" value="P-type_ATPase_HM"/>
    <property type="match status" value="1"/>
</dbReference>
<evidence type="ECO:0000256" key="4">
    <source>
        <dbReference type="ARBA" id="ARBA00022475"/>
    </source>
</evidence>
<keyword evidence="10" id="KW-0460">Magnesium</keyword>
<dbReference type="InterPro" id="IPR001757">
    <property type="entry name" value="P_typ_ATPase"/>
</dbReference>
<keyword evidence="8 15" id="KW-0547">Nucleotide-binding</keyword>
<dbReference type="InterPro" id="IPR023214">
    <property type="entry name" value="HAD_sf"/>
</dbReference>
<keyword evidence="5" id="KW-0597">Phosphoprotein</keyword>
<feature type="transmembrane region" description="Helical" evidence="15">
    <location>
        <begin position="210"/>
        <end position="226"/>
    </location>
</feature>
<evidence type="ECO:0000256" key="11">
    <source>
        <dbReference type="ARBA" id="ARBA00022967"/>
    </source>
</evidence>
<dbReference type="Gene3D" id="2.70.150.10">
    <property type="entry name" value="Calcium-transporting ATPase, cytoplasmic transduction domain A"/>
    <property type="match status" value="1"/>
</dbReference>
<evidence type="ECO:0000256" key="14">
    <source>
        <dbReference type="ARBA" id="ARBA00023136"/>
    </source>
</evidence>
<dbReference type="Gene3D" id="3.30.70.100">
    <property type="match status" value="1"/>
</dbReference>
<evidence type="ECO:0000256" key="7">
    <source>
        <dbReference type="ARBA" id="ARBA00022723"/>
    </source>
</evidence>
<keyword evidence="12 15" id="KW-1133">Transmembrane helix</keyword>
<organism evidence="17 18">
    <name type="scientific">Curvibacter cyanobacteriorum</name>
    <dbReference type="NCBI Taxonomy" id="3026422"/>
    <lineage>
        <taxon>Bacteria</taxon>
        <taxon>Pseudomonadati</taxon>
        <taxon>Pseudomonadota</taxon>
        <taxon>Betaproteobacteria</taxon>
        <taxon>Burkholderiales</taxon>
        <taxon>Comamonadaceae</taxon>
        <taxon>Curvibacter</taxon>
    </lineage>
</organism>
<dbReference type="PROSITE" id="PS50846">
    <property type="entry name" value="HMA_2"/>
    <property type="match status" value="1"/>
</dbReference>
<dbReference type="InterPro" id="IPR023298">
    <property type="entry name" value="ATPase_P-typ_TM_dom_sf"/>
</dbReference>
<dbReference type="InterPro" id="IPR036412">
    <property type="entry name" value="HAD-like_sf"/>
</dbReference>
<comment type="subcellular location">
    <subcellularLocation>
        <location evidence="1">Cell membrane</location>
        <topology evidence="1">Multi-pass membrane protein</topology>
    </subcellularLocation>
</comment>
<keyword evidence="14 15" id="KW-0472">Membrane</keyword>
<dbReference type="InterPro" id="IPR027256">
    <property type="entry name" value="P-typ_ATPase_IB"/>
</dbReference>
<evidence type="ECO:0000256" key="8">
    <source>
        <dbReference type="ARBA" id="ARBA00022741"/>
    </source>
</evidence>
<dbReference type="NCBIfam" id="TIGR01525">
    <property type="entry name" value="ATPase-IB_hvy"/>
    <property type="match status" value="1"/>
</dbReference>
<dbReference type="PANTHER" id="PTHR43520">
    <property type="entry name" value="ATP7, ISOFORM B"/>
    <property type="match status" value="1"/>
</dbReference>
<dbReference type="CDD" id="cd00371">
    <property type="entry name" value="HMA"/>
    <property type="match status" value="1"/>
</dbReference>
<keyword evidence="11" id="KW-1278">Translocase</keyword>
<feature type="transmembrane region" description="Helical" evidence="15">
    <location>
        <begin position="137"/>
        <end position="156"/>
    </location>
</feature>
<dbReference type="Pfam" id="PF00403">
    <property type="entry name" value="HMA"/>
    <property type="match status" value="1"/>
</dbReference>
<dbReference type="EMBL" id="JAQSIP010000003">
    <property type="protein sequence ID" value="MDD0838795.1"/>
    <property type="molecule type" value="Genomic_DNA"/>
</dbReference>
<feature type="transmembrane region" description="Helical" evidence="15">
    <location>
        <begin position="176"/>
        <end position="198"/>
    </location>
</feature>
<dbReference type="SUPFAM" id="SSF56784">
    <property type="entry name" value="HAD-like"/>
    <property type="match status" value="1"/>
</dbReference>
<evidence type="ECO:0000256" key="13">
    <source>
        <dbReference type="ARBA" id="ARBA00023065"/>
    </source>
</evidence>
<dbReference type="InterPro" id="IPR023299">
    <property type="entry name" value="ATPase_P-typ_cyto_dom_N"/>
</dbReference>
<dbReference type="SUPFAM" id="SSF81665">
    <property type="entry name" value="Calcium ATPase, transmembrane domain M"/>
    <property type="match status" value="1"/>
</dbReference>
<dbReference type="Gene3D" id="3.40.50.1000">
    <property type="entry name" value="HAD superfamily/HAD-like"/>
    <property type="match status" value="1"/>
</dbReference>
<keyword evidence="6 15" id="KW-0812">Transmembrane</keyword>
<keyword evidence="9 15" id="KW-0067">ATP-binding</keyword>
<keyword evidence="4 15" id="KW-1003">Cell membrane</keyword>
<dbReference type="Proteomes" id="UP001528673">
    <property type="component" value="Unassembled WGS sequence"/>
</dbReference>
<dbReference type="NCBIfam" id="TIGR01494">
    <property type="entry name" value="ATPase_P-type"/>
    <property type="match status" value="1"/>
</dbReference>
<gene>
    <name evidence="17" type="ORF">PSQ40_09460</name>
</gene>
<evidence type="ECO:0000256" key="9">
    <source>
        <dbReference type="ARBA" id="ARBA00022840"/>
    </source>
</evidence>
<keyword evidence="18" id="KW-1185">Reference proteome</keyword>
<dbReference type="PRINTS" id="PR00119">
    <property type="entry name" value="CATATPASE"/>
</dbReference>
<feature type="domain" description="HMA" evidence="16">
    <location>
        <begin position="53"/>
        <end position="119"/>
    </location>
</feature>
<evidence type="ECO:0000313" key="18">
    <source>
        <dbReference type="Proteomes" id="UP001528673"/>
    </source>
</evidence>
<keyword evidence="3" id="KW-0813">Transport</keyword>
<evidence type="ECO:0000256" key="10">
    <source>
        <dbReference type="ARBA" id="ARBA00022842"/>
    </source>
</evidence>
<proteinExistence type="inferred from homology"/>
<dbReference type="InterPro" id="IPR006121">
    <property type="entry name" value="HMA_dom"/>
</dbReference>
<evidence type="ECO:0000256" key="15">
    <source>
        <dbReference type="RuleBase" id="RU362081"/>
    </source>
</evidence>
<evidence type="ECO:0000256" key="1">
    <source>
        <dbReference type="ARBA" id="ARBA00004651"/>
    </source>
</evidence>
<feature type="transmembrane region" description="Helical" evidence="15">
    <location>
        <begin position="418"/>
        <end position="450"/>
    </location>
</feature>
<feature type="transmembrane region" description="Helical" evidence="15">
    <location>
        <begin position="238"/>
        <end position="256"/>
    </location>
</feature>